<dbReference type="NCBIfam" id="TIGR01027">
    <property type="entry name" value="proB"/>
    <property type="match status" value="1"/>
</dbReference>
<comment type="function">
    <text evidence="8">Catalyzes the transfer of a phosphate group to glutamate to form L-glutamate 5-phosphate.</text>
</comment>
<feature type="binding site" evidence="8">
    <location>
        <position position="11"/>
    </location>
    <ligand>
        <name>ATP</name>
        <dbReference type="ChEBI" id="CHEBI:30616"/>
    </ligand>
</feature>
<dbReference type="CDD" id="cd21157">
    <property type="entry name" value="PUA_G5K"/>
    <property type="match status" value="1"/>
</dbReference>
<dbReference type="Proteomes" id="UP001204579">
    <property type="component" value="Unassembled WGS sequence"/>
</dbReference>
<dbReference type="InterPro" id="IPR001048">
    <property type="entry name" value="Asp/Glu/Uridylate_kinase"/>
</dbReference>
<dbReference type="CDD" id="cd04242">
    <property type="entry name" value="AAK_G5K_ProB"/>
    <property type="match status" value="1"/>
</dbReference>
<comment type="similarity">
    <text evidence="8">Belongs to the glutamate 5-kinase family.</text>
</comment>
<comment type="pathway">
    <text evidence="8">Amino-acid biosynthesis; L-proline biosynthesis; L-glutamate 5-semialdehyde from L-glutamate: step 1/2.</text>
</comment>
<keyword evidence="11" id="KW-1185">Reference proteome</keyword>
<dbReference type="InterPro" id="IPR041739">
    <property type="entry name" value="G5K_ProB"/>
</dbReference>
<keyword evidence="1 8" id="KW-0963">Cytoplasm</keyword>
<sequence length="360" mass="39760">MDYQYTKLAVKIGSNVLTRKDGTLDVTRMSALVDQVAELHKAGVEIVLVSSGAVASGRSEIKPSRKLDSVDQRQLFSAVGQAKLINRYYELFREHGIAVGQVLTTKESFGTRRHYLNQRNCMRVMLENGVIPIVNENDTISVTELMFTDNDELSGMIASMMDMQALIILSNIDGIYNGSPSQPGTSVIREVEQGKDLSDYIQTEKSGFGRGGMLTKTTIARKVADEGISVIIANGKKDNILIDILRHPEQTVCTRFIPADSDVSSVKKWIAHSEGFAKGELHLNEQAVTALRGKKAVSVLPVGVTRIEGDFEKDDLVKIMDARGRQVGVGRITVDSTEAREMLGMHGQRPLVHYDYLYLE</sequence>
<dbReference type="InterPro" id="IPR002478">
    <property type="entry name" value="PUA"/>
</dbReference>
<dbReference type="PRINTS" id="PR00474">
    <property type="entry name" value="GLU5KINASE"/>
</dbReference>
<keyword evidence="5 8" id="KW-0547">Nucleotide-binding</keyword>
<name>A0AAW5N4P6_9BACT</name>
<dbReference type="PROSITE" id="PS00902">
    <property type="entry name" value="GLUTAMATE_5_KINASE"/>
    <property type="match status" value="1"/>
</dbReference>
<dbReference type="PANTHER" id="PTHR43654">
    <property type="entry name" value="GLUTAMATE 5-KINASE"/>
    <property type="match status" value="1"/>
</dbReference>
<dbReference type="FunFam" id="3.40.1160.10:FF:000040">
    <property type="entry name" value="Glutamate 5-kinase"/>
    <property type="match status" value="1"/>
</dbReference>
<dbReference type="SUPFAM" id="SSF88697">
    <property type="entry name" value="PUA domain-like"/>
    <property type="match status" value="1"/>
</dbReference>
<dbReference type="GO" id="GO:0055129">
    <property type="term" value="P:L-proline biosynthetic process"/>
    <property type="evidence" value="ECO:0007669"/>
    <property type="project" value="UniProtKB-UniRule"/>
</dbReference>
<dbReference type="GO" id="GO:0005829">
    <property type="term" value="C:cytosol"/>
    <property type="evidence" value="ECO:0007669"/>
    <property type="project" value="TreeGrafter"/>
</dbReference>
<dbReference type="PIRSF" id="PIRSF000729">
    <property type="entry name" value="GK"/>
    <property type="match status" value="1"/>
</dbReference>
<dbReference type="Gene3D" id="3.40.1160.10">
    <property type="entry name" value="Acetylglutamate kinase-like"/>
    <property type="match status" value="1"/>
</dbReference>
<dbReference type="PROSITE" id="PS50890">
    <property type="entry name" value="PUA"/>
    <property type="match status" value="1"/>
</dbReference>
<protein>
    <recommendedName>
        <fullName evidence="8">Glutamate 5-kinase</fullName>
        <ecNumber evidence="8">2.7.2.11</ecNumber>
    </recommendedName>
    <alternativeName>
        <fullName evidence="8">Gamma-glutamyl kinase</fullName>
        <shortName evidence="8">GK</shortName>
    </alternativeName>
</protein>
<evidence type="ECO:0000256" key="8">
    <source>
        <dbReference type="HAMAP-Rule" id="MF_00456"/>
    </source>
</evidence>
<comment type="caution">
    <text evidence="10">The sequence shown here is derived from an EMBL/GenBank/DDBJ whole genome shotgun (WGS) entry which is preliminary data.</text>
</comment>
<dbReference type="SUPFAM" id="SSF53633">
    <property type="entry name" value="Carbamate kinase-like"/>
    <property type="match status" value="1"/>
</dbReference>
<evidence type="ECO:0000259" key="9">
    <source>
        <dbReference type="SMART" id="SM00359"/>
    </source>
</evidence>
<dbReference type="Pfam" id="PF01472">
    <property type="entry name" value="PUA"/>
    <property type="match status" value="1"/>
</dbReference>
<dbReference type="RefSeq" id="WP_258335530.1">
    <property type="nucleotide sequence ID" value="NZ_JANRHJ010000004.1"/>
</dbReference>
<evidence type="ECO:0000256" key="3">
    <source>
        <dbReference type="ARBA" id="ARBA00022650"/>
    </source>
</evidence>
<dbReference type="EMBL" id="JANRHJ010000004">
    <property type="protein sequence ID" value="MCR8873356.1"/>
    <property type="molecule type" value="Genomic_DNA"/>
</dbReference>
<dbReference type="GO" id="GO:0003723">
    <property type="term" value="F:RNA binding"/>
    <property type="evidence" value="ECO:0007669"/>
    <property type="project" value="InterPro"/>
</dbReference>
<feature type="binding site" evidence="8">
    <location>
        <position position="150"/>
    </location>
    <ligand>
        <name>substrate</name>
    </ligand>
</feature>
<feature type="domain" description="PUA" evidence="9">
    <location>
        <begin position="279"/>
        <end position="357"/>
    </location>
</feature>
<dbReference type="InterPro" id="IPR005715">
    <property type="entry name" value="Glu_5kinase/COase_Synthase"/>
</dbReference>
<dbReference type="InterPro" id="IPR019797">
    <property type="entry name" value="Glutamate_5-kinase_CS"/>
</dbReference>
<feature type="binding site" evidence="8">
    <location>
        <position position="51"/>
    </location>
    <ligand>
        <name>substrate</name>
    </ligand>
</feature>
<dbReference type="InterPro" id="IPR001057">
    <property type="entry name" value="Glu/AcGlu_kinase"/>
</dbReference>
<keyword evidence="3 8" id="KW-0641">Proline biosynthesis</keyword>
<feature type="binding site" evidence="8">
    <location>
        <position position="138"/>
    </location>
    <ligand>
        <name>substrate</name>
    </ligand>
</feature>
<dbReference type="GO" id="GO:0005524">
    <property type="term" value="F:ATP binding"/>
    <property type="evidence" value="ECO:0007669"/>
    <property type="project" value="UniProtKB-KW"/>
</dbReference>
<keyword evidence="2 8" id="KW-0028">Amino-acid biosynthesis</keyword>
<comment type="caution">
    <text evidence="8">Lacks conserved residue(s) required for the propagation of feature annotation.</text>
</comment>
<dbReference type="Pfam" id="PF00696">
    <property type="entry name" value="AA_kinase"/>
    <property type="match status" value="1"/>
</dbReference>
<keyword evidence="4 8" id="KW-0808">Transferase</keyword>
<gene>
    <name evidence="8 10" type="primary">proB</name>
    <name evidence="10" type="ORF">NW209_04865</name>
</gene>
<evidence type="ECO:0000313" key="11">
    <source>
        <dbReference type="Proteomes" id="UP001204579"/>
    </source>
</evidence>
<dbReference type="InterPro" id="IPR015947">
    <property type="entry name" value="PUA-like_sf"/>
</dbReference>
<dbReference type="Gene3D" id="2.30.130.10">
    <property type="entry name" value="PUA domain"/>
    <property type="match status" value="1"/>
</dbReference>
<organism evidence="10 11">
    <name type="scientific">Phocaeicola barnesiae</name>
    <dbReference type="NCBI Taxonomy" id="376804"/>
    <lineage>
        <taxon>Bacteria</taxon>
        <taxon>Pseudomonadati</taxon>
        <taxon>Bacteroidota</taxon>
        <taxon>Bacteroidia</taxon>
        <taxon>Bacteroidales</taxon>
        <taxon>Bacteroidaceae</taxon>
        <taxon>Phocaeicola</taxon>
    </lineage>
</organism>
<evidence type="ECO:0000256" key="7">
    <source>
        <dbReference type="ARBA" id="ARBA00022840"/>
    </source>
</evidence>
<dbReference type="GO" id="GO:0004349">
    <property type="term" value="F:glutamate 5-kinase activity"/>
    <property type="evidence" value="ECO:0007669"/>
    <property type="project" value="UniProtKB-UniRule"/>
</dbReference>
<dbReference type="SMART" id="SM00359">
    <property type="entry name" value="PUA"/>
    <property type="match status" value="1"/>
</dbReference>
<dbReference type="EC" id="2.7.2.11" evidence="8"/>
<dbReference type="InterPro" id="IPR036393">
    <property type="entry name" value="AceGlu_kinase-like_sf"/>
</dbReference>
<dbReference type="InterPro" id="IPR011529">
    <property type="entry name" value="Glu_5kinase"/>
</dbReference>
<keyword evidence="6 8" id="KW-0418">Kinase</keyword>
<dbReference type="InterPro" id="IPR036974">
    <property type="entry name" value="PUA_sf"/>
</dbReference>
<dbReference type="AlphaFoldDB" id="A0AAW5N4P6"/>
<dbReference type="PANTHER" id="PTHR43654:SF1">
    <property type="entry name" value="ISOPENTENYL PHOSPHATE KINASE"/>
    <property type="match status" value="1"/>
</dbReference>
<keyword evidence="7 8" id="KW-0067">ATP-binding</keyword>
<evidence type="ECO:0000256" key="2">
    <source>
        <dbReference type="ARBA" id="ARBA00022605"/>
    </source>
</evidence>
<evidence type="ECO:0000256" key="4">
    <source>
        <dbReference type="ARBA" id="ARBA00022679"/>
    </source>
</evidence>
<comment type="subcellular location">
    <subcellularLocation>
        <location evidence="8">Cytoplasm</location>
    </subcellularLocation>
</comment>
<accession>A0AAW5N4P6</accession>
<evidence type="ECO:0000313" key="10">
    <source>
        <dbReference type="EMBL" id="MCR8873356.1"/>
    </source>
</evidence>
<evidence type="ECO:0000256" key="1">
    <source>
        <dbReference type="ARBA" id="ARBA00022490"/>
    </source>
</evidence>
<evidence type="ECO:0000256" key="5">
    <source>
        <dbReference type="ARBA" id="ARBA00022741"/>
    </source>
</evidence>
<comment type="catalytic activity">
    <reaction evidence="8">
        <text>L-glutamate + ATP = L-glutamyl 5-phosphate + ADP</text>
        <dbReference type="Rhea" id="RHEA:14877"/>
        <dbReference type="ChEBI" id="CHEBI:29985"/>
        <dbReference type="ChEBI" id="CHEBI:30616"/>
        <dbReference type="ChEBI" id="CHEBI:58274"/>
        <dbReference type="ChEBI" id="CHEBI:456216"/>
        <dbReference type="EC" id="2.7.2.11"/>
    </reaction>
</comment>
<dbReference type="HAMAP" id="MF_00456">
    <property type="entry name" value="ProB"/>
    <property type="match status" value="1"/>
</dbReference>
<reference evidence="10 11" key="1">
    <citation type="submission" date="2022-08" db="EMBL/GenBank/DDBJ databases">
        <authorList>
            <person name="Zeman M."/>
            <person name="Kubasova T."/>
        </authorList>
    </citation>
    <scope>NUCLEOTIDE SEQUENCE [LARGE SCALE GENOMIC DNA]</scope>
    <source>
        <strain evidence="10 11">ET62</strain>
    </source>
</reference>
<evidence type="ECO:0000256" key="6">
    <source>
        <dbReference type="ARBA" id="ARBA00022777"/>
    </source>
</evidence>
<proteinExistence type="inferred from homology"/>